<dbReference type="InterPro" id="IPR006121">
    <property type="entry name" value="HMA_dom"/>
</dbReference>
<dbReference type="PROSITE" id="PS01047">
    <property type="entry name" value="HMA_1"/>
    <property type="match status" value="2"/>
</dbReference>
<dbReference type="InterPro" id="IPR027256">
    <property type="entry name" value="P-typ_ATPase_IB"/>
</dbReference>
<dbReference type="Gene3D" id="2.70.150.10">
    <property type="entry name" value="Calcium-transporting ATPase, cytoplasmic transduction domain A"/>
    <property type="match status" value="1"/>
</dbReference>
<keyword evidence="7 17" id="KW-0812">Transmembrane</keyword>
<dbReference type="InterPro" id="IPR018303">
    <property type="entry name" value="ATPase_P-typ_P_site"/>
</dbReference>
<evidence type="ECO:0000256" key="2">
    <source>
        <dbReference type="ARBA" id="ARBA00006024"/>
    </source>
</evidence>
<comment type="catalytic activity">
    <reaction evidence="16">
        <text>Cd(2+)(in) + ATP + H2O = Cd(2+)(out) + ADP + phosphate + H(+)</text>
        <dbReference type="Rhea" id="RHEA:12132"/>
        <dbReference type="ChEBI" id="CHEBI:15377"/>
        <dbReference type="ChEBI" id="CHEBI:15378"/>
        <dbReference type="ChEBI" id="CHEBI:30616"/>
        <dbReference type="ChEBI" id="CHEBI:43474"/>
        <dbReference type="ChEBI" id="CHEBI:48775"/>
        <dbReference type="ChEBI" id="CHEBI:456216"/>
        <dbReference type="EC" id="7.2.2.21"/>
    </reaction>
</comment>
<keyword evidence="6" id="KW-0597">Phosphoprotein</keyword>
<feature type="transmembrane region" description="Helical" evidence="17">
    <location>
        <begin position="158"/>
        <end position="176"/>
    </location>
</feature>
<comment type="subcellular location">
    <subcellularLocation>
        <location evidence="1">Cell membrane</location>
        <topology evidence="1">Multi-pass membrane protein</topology>
    </subcellularLocation>
</comment>
<evidence type="ECO:0000256" key="7">
    <source>
        <dbReference type="ARBA" id="ARBA00022692"/>
    </source>
</evidence>
<dbReference type="Proteomes" id="UP000657931">
    <property type="component" value="Unassembled WGS sequence"/>
</dbReference>
<evidence type="ECO:0000313" key="19">
    <source>
        <dbReference type="EMBL" id="MBD7936988.1"/>
    </source>
</evidence>
<keyword evidence="10 17" id="KW-0067">ATP-binding</keyword>
<comment type="caution">
    <text evidence="19">The sequence shown here is derived from an EMBL/GenBank/DDBJ whole genome shotgun (WGS) entry which is preliminary data.</text>
</comment>
<dbReference type="PANTHER" id="PTHR48085">
    <property type="entry name" value="CADMIUM/ZINC-TRANSPORTING ATPASE HMA2-RELATED"/>
    <property type="match status" value="1"/>
</dbReference>
<dbReference type="SUPFAM" id="SSF81653">
    <property type="entry name" value="Calcium ATPase, transduction domain A"/>
    <property type="match status" value="1"/>
</dbReference>
<dbReference type="InterPro" id="IPR023299">
    <property type="entry name" value="ATPase_P-typ_cyto_dom_N"/>
</dbReference>
<keyword evidence="11" id="KW-1278">Translocase</keyword>
<dbReference type="InterPro" id="IPR023214">
    <property type="entry name" value="HAD_sf"/>
</dbReference>
<dbReference type="PROSITE" id="PS50846">
    <property type="entry name" value="HMA_2"/>
    <property type="match status" value="2"/>
</dbReference>
<dbReference type="Pfam" id="PF00702">
    <property type="entry name" value="Hydrolase"/>
    <property type="match status" value="1"/>
</dbReference>
<dbReference type="Gene3D" id="3.40.1110.10">
    <property type="entry name" value="Calcium-transporting ATPase, cytoplasmic domain N"/>
    <property type="match status" value="1"/>
</dbReference>
<evidence type="ECO:0000256" key="6">
    <source>
        <dbReference type="ARBA" id="ARBA00022553"/>
    </source>
</evidence>
<dbReference type="EC" id="7.2.2.21" evidence="15"/>
<evidence type="ECO:0000256" key="1">
    <source>
        <dbReference type="ARBA" id="ARBA00004651"/>
    </source>
</evidence>
<reference evidence="19 20" key="1">
    <citation type="submission" date="2020-08" db="EMBL/GenBank/DDBJ databases">
        <title>A Genomic Blueprint of the Chicken Gut Microbiome.</title>
        <authorList>
            <person name="Gilroy R."/>
            <person name="Ravi A."/>
            <person name="Getino M."/>
            <person name="Pursley I."/>
            <person name="Horton D.L."/>
            <person name="Alikhan N.-F."/>
            <person name="Baker D."/>
            <person name="Gharbi K."/>
            <person name="Hall N."/>
            <person name="Watson M."/>
            <person name="Adriaenssens E.M."/>
            <person name="Foster-Nyarko E."/>
            <person name="Jarju S."/>
            <person name="Secka A."/>
            <person name="Antonio M."/>
            <person name="Oren A."/>
            <person name="Chaudhuri R."/>
            <person name="La Ragione R.M."/>
            <person name="Hildebrand F."/>
            <person name="Pallen M.J."/>
        </authorList>
    </citation>
    <scope>NUCLEOTIDE SEQUENCE [LARGE SCALE GENOMIC DNA]</scope>
    <source>
        <strain evidence="19 20">Sa5YUA1</strain>
    </source>
</reference>
<dbReference type="CDD" id="cd07545">
    <property type="entry name" value="P-type_ATPase_Cd-like"/>
    <property type="match status" value="1"/>
</dbReference>
<keyword evidence="12 17" id="KW-1133">Transmembrane helix</keyword>
<feature type="transmembrane region" description="Helical" evidence="17">
    <location>
        <begin position="183"/>
        <end position="201"/>
    </location>
</feature>
<dbReference type="SUPFAM" id="SSF55008">
    <property type="entry name" value="HMA, heavy metal-associated domain"/>
    <property type="match status" value="2"/>
</dbReference>
<dbReference type="NCBIfam" id="TIGR01511">
    <property type="entry name" value="ATPase-IB1_Cu"/>
    <property type="match status" value="1"/>
</dbReference>
<dbReference type="InterPro" id="IPR017969">
    <property type="entry name" value="Heavy-metal-associated_CS"/>
</dbReference>
<feature type="transmembrane region" description="Helical" evidence="17">
    <location>
        <begin position="385"/>
        <end position="404"/>
    </location>
</feature>
<keyword evidence="8 17" id="KW-0479">Metal-binding</keyword>
<dbReference type="InterPro" id="IPR036412">
    <property type="entry name" value="HAD-like_sf"/>
</dbReference>
<proteinExistence type="inferred from homology"/>
<keyword evidence="20" id="KW-1185">Reference proteome</keyword>
<keyword evidence="9 17" id="KW-0547">Nucleotide-binding</keyword>
<dbReference type="InterPro" id="IPR023298">
    <property type="entry name" value="ATPase_P-typ_TM_dom_sf"/>
</dbReference>
<sequence>MSEGEAKQNYRIEGFSCAHCAGKFEKNVQNIPGVKEAHVNFGASKLSIVGEASLSDIEKAGAFEKLKVIPEQRITEKTYRVEGFSCANCAAKFERNVKNLSGVQDAHVNFGASKLSVQGEVSIAALEQAGAFENLKVVEENAHVGLNEKESTSFIQKYSRVLIASLFVIFGYLSWIGLGESHYLTVSMFLFSIIIGGLDLLKIGVKNLIKLDFDMKTLMTVAVIGGAIIGEWGEVAVVVILFAISEELERYSMEKARQSIRSLMKIAPKKATIRRGDIEQVVSVEEILVGDIMLVKPGQKIAMDGMIVKGLSSINQASITGESIPVEKGVDDEVYAGTLNQDGYLEVKITKLVGDTTIAKIIHLVEEAQGEKAPAQAFIDRFARYYTPVIMFIAVLIAIIPPLLLNGSWETWVYQALAVLVVGCPCALVISTPIALVSAIGNAARHGVLIKGGIYLEELSHIQTVAFDKTGTLTRGEPVVTDFNVHDDEKESDEWLRMIASIEKLSQHPLAAAVIHLEDEKGLKDKDIEVTDFASLTGKGVQAKINGDKYYIGNPQLFTQLQVMPEIISEIIGRQQSEGKTVIVFGTEKKILVTMAIADEIRQVSKAVIEKLHQLGIKQTVMLTGDHHKAASRIGELAGVSKVYAELLPEEKLALVKRLQKESGHVAMVGDGVNDAPALASAQVGIAMGGAGTDAALETADIALMGDDLSKLPFAMKLSRKTMRIIKGNIIFSLTIKLIALLLVVPSWLTLWIAIVADIGATLIVALNSMRLMKVKE</sequence>
<evidence type="ECO:0000256" key="12">
    <source>
        <dbReference type="ARBA" id="ARBA00022989"/>
    </source>
</evidence>
<dbReference type="Pfam" id="PF00122">
    <property type="entry name" value="E1-E2_ATPase"/>
    <property type="match status" value="1"/>
</dbReference>
<feature type="domain" description="HMA" evidence="18">
    <location>
        <begin position="6"/>
        <end position="69"/>
    </location>
</feature>
<comment type="similarity">
    <text evidence="2 17">Belongs to the cation transport ATPase (P-type) (TC 3.A.3) family. Type IB subfamily.</text>
</comment>
<dbReference type="SFLD" id="SFLDG00002">
    <property type="entry name" value="C1.7:_P-type_atpase_like"/>
    <property type="match status" value="1"/>
</dbReference>
<dbReference type="PROSITE" id="PS01229">
    <property type="entry name" value="COF_2"/>
    <property type="match status" value="1"/>
</dbReference>
<keyword evidence="4 17" id="KW-1003">Cell membrane</keyword>
<dbReference type="InterPro" id="IPR051014">
    <property type="entry name" value="Cation_Transport_ATPase_IB"/>
</dbReference>
<keyword evidence="14 17" id="KW-0472">Membrane</keyword>
<dbReference type="InterPro" id="IPR001757">
    <property type="entry name" value="P_typ_ATPase"/>
</dbReference>
<evidence type="ECO:0000256" key="13">
    <source>
        <dbReference type="ARBA" id="ARBA00023065"/>
    </source>
</evidence>
<dbReference type="Gene3D" id="3.30.70.100">
    <property type="match status" value="2"/>
</dbReference>
<dbReference type="NCBIfam" id="TIGR01494">
    <property type="entry name" value="ATPase_P-type"/>
    <property type="match status" value="1"/>
</dbReference>
<keyword evidence="3" id="KW-0813">Transport</keyword>
<dbReference type="InterPro" id="IPR044492">
    <property type="entry name" value="P_typ_ATPase_HD_dom"/>
</dbReference>
<dbReference type="Pfam" id="PF00403">
    <property type="entry name" value="HMA"/>
    <property type="match status" value="2"/>
</dbReference>
<evidence type="ECO:0000256" key="15">
    <source>
        <dbReference type="ARBA" id="ARBA00039103"/>
    </source>
</evidence>
<dbReference type="SUPFAM" id="SSF56784">
    <property type="entry name" value="HAD-like"/>
    <property type="match status" value="1"/>
</dbReference>
<dbReference type="PRINTS" id="PR00941">
    <property type="entry name" value="CDATPASE"/>
</dbReference>
<dbReference type="NCBIfam" id="TIGR01525">
    <property type="entry name" value="ATPase-IB_hvy"/>
    <property type="match status" value="1"/>
</dbReference>
<evidence type="ECO:0000256" key="16">
    <source>
        <dbReference type="ARBA" id="ARBA00049338"/>
    </source>
</evidence>
<evidence type="ECO:0000256" key="10">
    <source>
        <dbReference type="ARBA" id="ARBA00022840"/>
    </source>
</evidence>
<dbReference type="PROSITE" id="PS00154">
    <property type="entry name" value="ATPASE_E1_E2"/>
    <property type="match status" value="1"/>
</dbReference>
<dbReference type="PRINTS" id="PR00119">
    <property type="entry name" value="CATATPASE"/>
</dbReference>
<dbReference type="RefSeq" id="WP_191812778.1">
    <property type="nucleotide sequence ID" value="NZ_JACSQT010000003.1"/>
</dbReference>
<name>A0ABR8QN80_9BACI</name>
<feature type="transmembrane region" description="Helical" evidence="17">
    <location>
        <begin position="751"/>
        <end position="770"/>
    </location>
</feature>
<feature type="transmembrane region" description="Helical" evidence="17">
    <location>
        <begin position="221"/>
        <end position="244"/>
    </location>
</feature>
<dbReference type="InterPro" id="IPR008250">
    <property type="entry name" value="ATPase_P-typ_transduc_dom_A_sf"/>
</dbReference>
<feature type="transmembrane region" description="Helical" evidence="17">
    <location>
        <begin position="416"/>
        <end position="441"/>
    </location>
</feature>
<dbReference type="NCBIfam" id="TIGR01512">
    <property type="entry name" value="ATPase-IB2_Cd"/>
    <property type="match status" value="1"/>
</dbReference>
<dbReference type="SUPFAM" id="SSF81665">
    <property type="entry name" value="Calcium ATPase, transmembrane domain M"/>
    <property type="match status" value="1"/>
</dbReference>
<evidence type="ECO:0000259" key="18">
    <source>
        <dbReference type="PROSITE" id="PS50846"/>
    </source>
</evidence>
<dbReference type="EMBL" id="JACSQT010000003">
    <property type="protein sequence ID" value="MBD7936988.1"/>
    <property type="molecule type" value="Genomic_DNA"/>
</dbReference>
<protein>
    <recommendedName>
        <fullName evidence="15">Cd(2+)-exporting ATPase</fullName>
        <ecNumber evidence="15">7.2.2.21</ecNumber>
    </recommendedName>
</protein>
<dbReference type="SFLD" id="SFLDF00027">
    <property type="entry name" value="p-type_atpase"/>
    <property type="match status" value="1"/>
</dbReference>
<evidence type="ECO:0000256" key="5">
    <source>
        <dbReference type="ARBA" id="ARBA00022539"/>
    </source>
</evidence>
<evidence type="ECO:0000256" key="8">
    <source>
        <dbReference type="ARBA" id="ARBA00022723"/>
    </source>
</evidence>
<evidence type="ECO:0000256" key="4">
    <source>
        <dbReference type="ARBA" id="ARBA00022475"/>
    </source>
</evidence>
<dbReference type="Gene3D" id="3.40.50.1000">
    <property type="entry name" value="HAD superfamily/HAD-like"/>
    <property type="match status" value="1"/>
</dbReference>
<keyword evidence="13" id="KW-0406">Ion transport</keyword>
<gene>
    <name evidence="19" type="primary">cadA</name>
    <name evidence="19" type="ORF">H9655_08085</name>
</gene>
<dbReference type="InterPro" id="IPR036163">
    <property type="entry name" value="HMA_dom_sf"/>
</dbReference>
<evidence type="ECO:0000256" key="11">
    <source>
        <dbReference type="ARBA" id="ARBA00022967"/>
    </source>
</evidence>
<accession>A0ABR8QN80</accession>
<dbReference type="PANTHER" id="PTHR48085:SF5">
    <property type="entry name" value="CADMIUM_ZINC-TRANSPORTING ATPASE HMA4-RELATED"/>
    <property type="match status" value="1"/>
</dbReference>
<evidence type="ECO:0000313" key="20">
    <source>
        <dbReference type="Proteomes" id="UP000657931"/>
    </source>
</evidence>
<evidence type="ECO:0000256" key="17">
    <source>
        <dbReference type="RuleBase" id="RU362081"/>
    </source>
</evidence>
<feature type="transmembrane region" description="Helical" evidence="17">
    <location>
        <begin position="725"/>
        <end position="745"/>
    </location>
</feature>
<evidence type="ECO:0000256" key="14">
    <source>
        <dbReference type="ARBA" id="ARBA00023136"/>
    </source>
</evidence>
<dbReference type="CDD" id="cd00371">
    <property type="entry name" value="HMA"/>
    <property type="match status" value="2"/>
</dbReference>
<feature type="domain" description="HMA" evidence="18">
    <location>
        <begin position="75"/>
        <end position="138"/>
    </location>
</feature>
<dbReference type="SFLD" id="SFLDS00003">
    <property type="entry name" value="Haloacid_Dehalogenase"/>
    <property type="match status" value="1"/>
</dbReference>
<organism evidence="19 20">
    <name type="scientific">Cytobacillus stercorigallinarum</name>
    <dbReference type="NCBI Taxonomy" id="2762240"/>
    <lineage>
        <taxon>Bacteria</taxon>
        <taxon>Bacillati</taxon>
        <taxon>Bacillota</taxon>
        <taxon>Bacilli</taxon>
        <taxon>Bacillales</taxon>
        <taxon>Bacillaceae</taxon>
        <taxon>Cytobacillus</taxon>
    </lineage>
</organism>
<evidence type="ECO:0000256" key="9">
    <source>
        <dbReference type="ARBA" id="ARBA00022741"/>
    </source>
</evidence>
<evidence type="ECO:0000256" key="3">
    <source>
        <dbReference type="ARBA" id="ARBA00022448"/>
    </source>
</evidence>
<dbReference type="InterPro" id="IPR059000">
    <property type="entry name" value="ATPase_P-type_domA"/>
</dbReference>
<keyword evidence="5" id="KW-0104">Cadmium</keyword>